<dbReference type="EMBL" id="JBHLUN010000005">
    <property type="protein sequence ID" value="MFC0407958.1"/>
    <property type="molecule type" value="Genomic_DNA"/>
</dbReference>
<protein>
    <recommendedName>
        <fullName evidence="3">DUF1653 domain-containing protein</fullName>
    </recommendedName>
</protein>
<name>A0ABV6JQF3_9PROT</name>
<sequence length="82" mass="9065">MPDGTTTPPRDGSQFRHRKRGTTYTFVGIASVQAAREIKEGHCLAVYRGTDGRLWVRPPGEFFDGRFERLPTAPADEGGTDV</sequence>
<proteinExistence type="predicted"/>
<keyword evidence="2" id="KW-1185">Reference proteome</keyword>
<reference evidence="1 2" key="1">
    <citation type="submission" date="2024-09" db="EMBL/GenBank/DDBJ databases">
        <authorList>
            <person name="Sun Q."/>
            <person name="Mori K."/>
        </authorList>
    </citation>
    <scope>NUCLEOTIDE SEQUENCE [LARGE SCALE GENOMIC DNA]</scope>
    <source>
        <strain evidence="1 2">TBRC 5777</strain>
    </source>
</reference>
<evidence type="ECO:0008006" key="3">
    <source>
        <dbReference type="Google" id="ProtNLM"/>
    </source>
</evidence>
<evidence type="ECO:0000313" key="1">
    <source>
        <dbReference type="EMBL" id="MFC0407958.1"/>
    </source>
</evidence>
<dbReference type="Proteomes" id="UP001589865">
    <property type="component" value="Unassembled WGS sequence"/>
</dbReference>
<comment type="caution">
    <text evidence="1">The sequence shown here is derived from an EMBL/GenBank/DDBJ whole genome shotgun (WGS) entry which is preliminary data.</text>
</comment>
<organism evidence="1 2">
    <name type="scientific">Roseomonas elaeocarpi</name>
    <dbReference type="NCBI Taxonomy" id="907779"/>
    <lineage>
        <taxon>Bacteria</taxon>
        <taxon>Pseudomonadati</taxon>
        <taxon>Pseudomonadota</taxon>
        <taxon>Alphaproteobacteria</taxon>
        <taxon>Acetobacterales</taxon>
        <taxon>Roseomonadaceae</taxon>
        <taxon>Roseomonas</taxon>
    </lineage>
</organism>
<accession>A0ABV6JQF3</accession>
<evidence type="ECO:0000313" key="2">
    <source>
        <dbReference type="Proteomes" id="UP001589865"/>
    </source>
</evidence>
<dbReference type="RefSeq" id="WP_377043692.1">
    <property type="nucleotide sequence ID" value="NZ_JBHLUN010000005.1"/>
</dbReference>
<gene>
    <name evidence="1" type="ORF">ACFFGY_06825</name>
</gene>